<dbReference type="PANTHER" id="PTHR34311">
    <property type="entry name" value="PROTEIN CBG21698-RELATED"/>
    <property type="match status" value="1"/>
</dbReference>
<evidence type="ECO:0000313" key="2">
    <source>
        <dbReference type="EMBL" id="PIC25147.1"/>
    </source>
</evidence>
<feature type="chain" id="PRO_5013640207" description="DUF19 domain-containing protein" evidence="1">
    <location>
        <begin position="18"/>
        <end position="229"/>
    </location>
</feature>
<reference evidence="3" key="1">
    <citation type="submission" date="2017-10" db="EMBL/GenBank/DDBJ databases">
        <title>Rapid genome shrinkage in a self-fertile nematode reveals novel sperm competition proteins.</title>
        <authorList>
            <person name="Yin D."/>
            <person name="Schwarz E.M."/>
            <person name="Thomas C.G."/>
            <person name="Felde R.L."/>
            <person name="Korf I.F."/>
            <person name="Cutter A.D."/>
            <person name="Schartner C.M."/>
            <person name="Ralston E.J."/>
            <person name="Meyer B.J."/>
            <person name="Haag E.S."/>
        </authorList>
    </citation>
    <scope>NUCLEOTIDE SEQUENCE [LARGE SCALE GENOMIC DNA]</scope>
    <source>
        <strain evidence="3">JU1422</strain>
    </source>
</reference>
<gene>
    <name evidence="2" type="primary">Cnig_chr_V.g18189</name>
    <name evidence="2" type="ORF">B9Z55_018189</name>
</gene>
<evidence type="ECO:0000313" key="3">
    <source>
        <dbReference type="Proteomes" id="UP000230233"/>
    </source>
</evidence>
<organism evidence="2 3">
    <name type="scientific">Caenorhabditis nigoni</name>
    <dbReference type="NCBI Taxonomy" id="1611254"/>
    <lineage>
        <taxon>Eukaryota</taxon>
        <taxon>Metazoa</taxon>
        <taxon>Ecdysozoa</taxon>
        <taxon>Nematoda</taxon>
        <taxon>Chromadorea</taxon>
        <taxon>Rhabditida</taxon>
        <taxon>Rhabditina</taxon>
        <taxon>Rhabditomorpha</taxon>
        <taxon>Rhabditoidea</taxon>
        <taxon>Rhabditidae</taxon>
        <taxon>Peloderinae</taxon>
        <taxon>Caenorhabditis</taxon>
    </lineage>
</organism>
<dbReference type="Proteomes" id="UP000230233">
    <property type="component" value="Chromosome V"/>
</dbReference>
<dbReference type="PANTHER" id="PTHR34311:SF1">
    <property type="entry name" value="NEMATODE SPECIFIC PEPTIDE FAMILY-RELATED"/>
    <property type="match status" value="1"/>
</dbReference>
<name>A0A2G5TD07_9PELO</name>
<proteinExistence type="predicted"/>
<feature type="signal peptide" evidence="1">
    <location>
        <begin position="1"/>
        <end position="17"/>
    </location>
</feature>
<evidence type="ECO:0008006" key="4">
    <source>
        <dbReference type="Google" id="ProtNLM"/>
    </source>
</evidence>
<keyword evidence="1" id="KW-0732">Signal</keyword>
<evidence type="ECO:0000256" key="1">
    <source>
        <dbReference type="SAM" id="SignalP"/>
    </source>
</evidence>
<keyword evidence="3" id="KW-1185">Reference proteome</keyword>
<sequence length="229" mass="25514">MNPTLAIILSLLSLSHADLLFPFSMSDDVISYQAILEAPHSNDSFCQVIQLNYCQYQFGQTFGLDDSVSYKNGTMVYNAVNALLNSNVTEFRNICKARSNLHACLGPTYYSCLNLHNRVSDATFQNAFDYVRTFRGLEWLCGGGYKDVIREFDCIKTGTFSGVYQSCINTFNQTAAPDSSFCGSVQTAGNCLHDAYAEVCGLDNGGHFACENFRFNFDNACHQMRCQLN</sequence>
<dbReference type="EMBL" id="PDUG01000005">
    <property type="protein sequence ID" value="PIC25147.1"/>
    <property type="molecule type" value="Genomic_DNA"/>
</dbReference>
<dbReference type="OrthoDB" id="5804428at2759"/>
<comment type="caution">
    <text evidence="2">The sequence shown here is derived from an EMBL/GenBank/DDBJ whole genome shotgun (WGS) entry which is preliminary data.</text>
</comment>
<dbReference type="AlphaFoldDB" id="A0A2G5TD07"/>
<accession>A0A2G5TD07</accession>
<protein>
    <recommendedName>
        <fullName evidence="4">DUF19 domain-containing protein</fullName>
    </recommendedName>
</protein>